<keyword evidence="3" id="KW-1133">Transmembrane helix</keyword>
<dbReference type="PROSITE" id="PS50005">
    <property type="entry name" value="TPR"/>
    <property type="match status" value="1"/>
</dbReference>
<gene>
    <name evidence="4" type="ORF">MICPUCDRAFT_38241</name>
</gene>
<name>C1MJ62_MICPC</name>
<protein>
    <submittedName>
        <fullName evidence="4">Predicted protein</fullName>
    </submittedName>
</protein>
<feature type="repeat" description="TPR" evidence="1">
    <location>
        <begin position="132"/>
        <end position="165"/>
    </location>
</feature>
<proteinExistence type="predicted"/>
<dbReference type="OrthoDB" id="10438621at2759"/>
<reference evidence="4 5" key="1">
    <citation type="journal article" date="2009" name="Science">
        <title>Green evolution and dynamic adaptations revealed by genomes of the marine picoeukaryotes Micromonas.</title>
        <authorList>
            <person name="Worden A.Z."/>
            <person name="Lee J.H."/>
            <person name="Mock T."/>
            <person name="Rouze P."/>
            <person name="Simmons M.P."/>
            <person name="Aerts A.L."/>
            <person name="Allen A.E."/>
            <person name="Cuvelier M.L."/>
            <person name="Derelle E."/>
            <person name="Everett M.V."/>
            <person name="Foulon E."/>
            <person name="Grimwood J."/>
            <person name="Gundlach H."/>
            <person name="Henrissat B."/>
            <person name="Napoli C."/>
            <person name="McDonald S.M."/>
            <person name="Parker M.S."/>
            <person name="Rombauts S."/>
            <person name="Salamov A."/>
            <person name="Von Dassow P."/>
            <person name="Badger J.H."/>
            <person name="Coutinho P.M."/>
            <person name="Demir E."/>
            <person name="Dubchak I."/>
            <person name="Gentemann C."/>
            <person name="Eikrem W."/>
            <person name="Gready J.E."/>
            <person name="John U."/>
            <person name="Lanier W."/>
            <person name="Lindquist E.A."/>
            <person name="Lucas S."/>
            <person name="Mayer K.F."/>
            <person name="Moreau H."/>
            <person name="Not F."/>
            <person name="Otillar R."/>
            <person name="Panaud O."/>
            <person name="Pangilinan J."/>
            <person name="Paulsen I."/>
            <person name="Piegu B."/>
            <person name="Poliakov A."/>
            <person name="Robbens S."/>
            <person name="Schmutz J."/>
            <person name="Toulza E."/>
            <person name="Wyss T."/>
            <person name="Zelensky A."/>
            <person name="Zhou K."/>
            <person name="Armbrust E.V."/>
            <person name="Bhattacharya D."/>
            <person name="Goodenough U.W."/>
            <person name="Van de Peer Y."/>
            <person name="Grigoriev I.V."/>
        </authorList>
    </citation>
    <scope>NUCLEOTIDE SEQUENCE [LARGE SCALE GENOMIC DNA]</scope>
    <source>
        <strain evidence="4 5">CCMP1545</strain>
    </source>
</reference>
<dbReference type="RefSeq" id="XP_003055778.1">
    <property type="nucleotide sequence ID" value="XM_003055732.1"/>
</dbReference>
<dbReference type="KEGG" id="mpp:MICPUCDRAFT_38241"/>
<keyword evidence="3" id="KW-0812">Transmembrane</keyword>
<feature type="transmembrane region" description="Helical" evidence="3">
    <location>
        <begin position="242"/>
        <end position="262"/>
    </location>
</feature>
<sequence length="265" mass="28557">MSSSSFASSSSSSSSARASSTSRVADASALRRRASPARRRRGAATTRCKVGVRGPSSKTSDDTQTAAAVTSRRALLAGKALFTVGEAFVFPWATEGATRPKYLDGPDLAPFSPAWLQSILYVPTDPDAKGRAKAALTRGEALASEGKHADAIAAFESVYAVAPTEYKMCQRAGLDIAKSYKAQSVRLGDEFDKKANDAKGVVWWWGRGTRWPGWYIIAYLSARNVYFTARDDEVGAFSVAEALGFLVPIWFGLLYVLVQFGIPDY</sequence>
<feature type="compositionally biased region" description="Basic residues" evidence="2">
    <location>
        <begin position="30"/>
        <end position="42"/>
    </location>
</feature>
<evidence type="ECO:0000256" key="1">
    <source>
        <dbReference type="PROSITE-ProRule" id="PRU00339"/>
    </source>
</evidence>
<feature type="region of interest" description="Disordered" evidence="2">
    <location>
        <begin position="1"/>
        <end position="65"/>
    </location>
</feature>
<dbReference type="AlphaFoldDB" id="C1MJ62"/>
<feature type="compositionally biased region" description="Low complexity" evidence="2">
    <location>
        <begin position="1"/>
        <end position="28"/>
    </location>
</feature>
<accession>C1MJ62</accession>
<dbReference type="OMA" id="FPWATEG"/>
<evidence type="ECO:0000256" key="3">
    <source>
        <dbReference type="SAM" id="Phobius"/>
    </source>
</evidence>
<keyword evidence="5" id="KW-1185">Reference proteome</keyword>
<feature type="compositionally biased region" description="Polar residues" evidence="2">
    <location>
        <begin position="56"/>
        <end position="65"/>
    </location>
</feature>
<evidence type="ECO:0000256" key="2">
    <source>
        <dbReference type="SAM" id="MobiDB-lite"/>
    </source>
</evidence>
<keyword evidence="1" id="KW-0802">TPR repeat</keyword>
<organism evidence="5">
    <name type="scientific">Micromonas pusilla (strain CCMP1545)</name>
    <name type="common">Picoplanktonic green alga</name>
    <dbReference type="NCBI Taxonomy" id="564608"/>
    <lineage>
        <taxon>Eukaryota</taxon>
        <taxon>Viridiplantae</taxon>
        <taxon>Chlorophyta</taxon>
        <taxon>Mamiellophyceae</taxon>
        <taxon>Mamiellales</taxon>
        <taxon>Mamiellaceae</taxon>
        <taxon>Micromonas</taxon>
    </lineage>
</organism>
<dbReference type="Proteomes" id="UP000001876">
    <property type="component" value="Unassembled WGS sequence"/>
</dbReference>
<dbReference type="InterPro" id="IPR019734">
    <property type="entry name" value="TPR_rpt"/>
</dbReference>
<dbReference type="GeneID" id="9680545"/>
<evidence type="ECO:0000313" key="4">
    <source>
        <dbReference type="EMBL" id="EEH61030.1"/>
    </source>
</evidence>
<keyword evidence="3" id="KW-0472">Membrane</keyword>
<dbReference type="EMBL" id="GG663735">
    <property type="protein sequence ID" value="EEH61030.1"/>
    <property type="molecule type" value="Genomic_DNA"/>
</dbReference>
<evidence type="ECO:0000313" key="5">
    <source>
        <dbReference type="Proteomes" id="UP000001876"/>
    </source>
</evidence>